<keyword evidence="8" id="KW-0813">Transport</keyword>
<reference evidence="11 12" key="1">
    <citation type="journal article" date="2014" name="Nat. Commun.">
        <title>Klebsormidium flaccidum genome reveals primary factors for plant terrestrial adaptation.</title>
        <authorList>
            <person name="Hori K."/>
            <person name="Maruyama F."/>
            <person name="Fujisawa T."/>
            <person name="Togashi T."/>
            <person name="Yamamoto N."/>
            <person name="Seo M."/>
            <person name="Sato S."/>
            <person name="Yamada T."/>
            <person name="Mori H."/>
            <person name="Tajima N."/>
            <person name="Moriyama T."/>
            <person name="Ikeuchi M."/>
            <person name="Watanabe M."/>
            <person name="Wada H."/>
            <person name="Kobayashi K."/>
            <person name="Saito M."/>
            <person name="Masuda T."/>
            <person name="Sasaki-Sekimoto Y."/>
            <person name="Mashiguchi K."/>
            <person name="Awai K."/>
            <person name="Shimojima M."/>
            <person name="Masuda S."/>
            <person name="Iwai M."/>
            <person name="Nobusawa T."/>
            <person name="Narise T."/>
            <person name="Kondo S."/>
            <person name="Saito H."/>
            <person name="Sato R."/>
            <person name="Murakawa M."/>
            <person name="Ihara Y."/>
            <person name="Oshima-Yamada Y."/>
            <person name="Ohtaka K."/>
            <person name="Satoh M."/>
            <person name="Sonobe K."/>
            <person name="Ishii M."/>
            <person name="Ohtani R."/>
            <person name="Kanamori-Sato M."/>
            <person name="Honoki R."/>
            <person name="Miyazaki D."/>
            <person name="Mochizuki H."/>
            <person name="Umetsu J."/>
            <person name="Higashi K."/>
            <person name="Shibata D."/>
            <person name="Kamiya Y."/>
            <person name="Sato N."/>
            <person name="Nakamura Y."/>
            <person name="Tabata S."/>
            <person name="Ida S."/>
            <person name="Kurokawa K."/>
            <person name="Ohta H."/>
        </authorList>
    </citation>
    <scope>NUCLEOTIDE SEQUENCE [LARGE SCALE GENOMIC DNA]</scope>
    <source>
        <strain evidence="11 12">NIES-2285</strain>
    </source>
</reference>
<dbReference type="PANTHER" id="PTHR12570">
    <property type="match status" value="1"/>
</dbReference>
<dbReference type="PANTHER" id="PTHR12570:SF65">
    <property type="entry name" value="MAGNESIUM TRANSPORTER NIPA9-RELATED"/>
    <property type="match status" value="1"/>
</dbReference>
<evidence type="ECO:0000256" key="7">
    <source>
        <dbReference type="ARBA" id="ARBA00025284"/>
    </source>
</evidence>
<dbReference type="OrthoDB" id="2015151at2759"/>
<feature type="transmembrane region" description="Helical" evidence="8">
    <location>
        <begin position="275"/>
        <end position="297"/>
    </location>
</feature>
<dbReference type="GO" id="GO:0015095">
    <property type="term" value="F:magnesium ion transmembrane transporter activity"/>
    <property type="evidence" value="ECO:0007669"/>
    <property type="project" value="UniProtKB-UniRule"/>
</dbReference>
<keyword evidence="12" id="KW-1185">Reference proteome</keyword>
<dbReference type="SUPFAM" id="SSF103481">
    <property type="entry name" value="Multidrug resistance efflux transporter EmrE"/>
    <property type="match status" value="1"/>
</dbReference>
<name>A0A1Y1IJJ5_KLENI</name>
<feature type="chain" id="PRO_5012192047" description="Probable magnesium transporter" evidence="10">
    <location>
        <begin position="20"/>
        <end position="369"/>
    </location>
</feature>
<dbReference type="Pfam" id="PF05653">
    <property type="entry name" value="Mg_trans_NIPA"/>
    <property type="match status" value="1"/>
</dbReference>
<evidence type="ECO:0000256" key="4">
    <source>
        <dbReference type="ARBA" id="ARBA00022753"/>
    </source>
</evidence>
<keyword evidence="8" id="KW-0406">Ion transport</keyword>
<evidence type="ECO:0000256" key="5">
    <source>
        <dbReference type="ARBA" id="ARBA00022989"/>
    </source>
</evidence>
<dbReference type="GO" id="GO:0005886">
    <property type="term" value="C:plasma membrane"/>
    <property type="evidence" value="ECO:0007669"/>
    <property type="project" value="UniProtKB-SubCell"/>
</dbReference>
<evidence type="ECO:0000313" key="11">
    <source>
        <dbReference type="EMBL" id="GAQ88797.1"/>
    </source>
</evidence>
<dbReference type="Gene3D" id="1.10.3730.20">
    <property type="match status" value="1"/>
</dbReference>
<evidence type="ECO:0000256" key="8">
    <source>
        <dbReference type="RuleBase" id="RU363078"/>
    </source>
</evidence>
<accession>A0A1Y1IJJ5</accession>
<comment type="subunit">
    <text evidence="8">Homodimer.</text>
</comment>
<feature type="transmembrane region" description="Helical" evidence="8">
    <location>
        <begin position="39"/>
        <end position="62"/>
    </location>
</feature>
<comment type="function">
    <text evidence="7 8">Acts as a Mg(2+) transporter. Can also transport other divalent cations such as Fe(2+), Sr(2+), Ba(2+), Mn(2+) and Co(2+) but to a much less extent than Mg(2+).</text>
</comment>
<keyword evidence="3 8" id="KW-0812">Transmembrane</keyword>
<proteinExistence type="inferred from homology"/>
<dbReference type="Proteomes" id="UP000054558">
    <property type="component" value="Unassembled WGS sequence"/>
</dbReference>
<dbReference type="OMA" id="HPAMPCG"/>
<evidence type="ECO:0000256" key="3">
    <source>
        <dbReference type="ARBA" id="ARBA00022692"/>
    </source>
</evidence>
<feature type="region of interest" description="Disordered" evidence="9">
    <location>
        <begin position="318"/>
        <end position="369"/>
    </location>
</feature>
<dbReference type="InterPro" id="IPR037185">
    <property type="entry name" value="EmrE-like"/>
</dbReference>
<keyword evidence="5 8" id="KW-1133">Transmembrane helix</keyword>
<keyword evidence="8" id="KW-1003">Cell membrane</keyword>
<dbReference type="GO" id="GO:0016020">
    <property type="term" value="C:membrane"/>
    <property type="evidence" value="ECO:0000318"/>
    <property type="project" value="GO_Central"/>
</dbReference>
<feature type="transmembrane region" description="Helical" evidence="8">
    <location>
        <begin position="247"/>
        <end position="269"/>
    </location>
</feature>
<dbReference type="EMBL" id="DF237409">
    <property type="protein sequence ID" value="GAQ88797.1"/>
    <property type="molecule type" value="Genomic_DNA"/>
</dbReference>
<evidence type="ECO:0000256" key="6">
    <source>
        <dbReference type="ARBA" id="ARBA00023136"/>
    </source>
</evidence>
<comment type="caution">
    <text evidence="8">Lacks conserved residue(s) required for the propagation of feature annotation.</text>
</comment>
<dbReference type="GO" id="GO:0015693">
    <property type="term" value="P:magnesium ion transport"/>
    <property type="evidence" value="ECO:0000318"/>
    <property type="project" value="GO_Central"/>
</dbReference>
<feature type="transmembrane region" description="Helical" evidence="8">
    <location>
        <begin position="74"/>
        <end position="94"/>
    </location>
</feature>
<keyword evidence="10" id="KW-0732">Signal</keyword>
<sequence>MIWLAVLVALLAAAGNNIGKVLQKKGTRGLPLLKLDVKVLYAYLSSPTWTFGLLIDVSGALLMIKAVSEAPVSIVQPVSGCGLAILAVFSHFYLEEVMQKKDWIAVTFAALGTIGIGVSAEDGAKDEVSLWHLALFGALVGSFLGLVDMVAQSSRSSVRRPGGGSSPMSPGVQLYQQRPDVGSEVAAGAQAGVCFGLSAAVCRTGFLLVQDGYPAFCIAAGIAASVALSSSGFYFQTRGLKEGRAVVVSTCAAVAAIVTGVLVGMFALGERLPSGLGAMTLRLLSWGAIIVAIILLLQSNVPTWHDFRSTFRRLGRTASLKREKHPRSSRGGGQGPVGSGSPQTGQVTVAISDTPPKTTPETSNRLHAT</sequence>
<keyword evidence="8" id="KW-0460">Magnesium</keyword>
<evidence type="ECO:0000256" key="1">
    <source>
        <dbReference type="ARBA" id="ARBA00004141"/>
    </source>
</evidence>
<feature type="signal peptide" evidence="10">
    <location>
        <begin position="1"/>
        <end position="19"/>
    </location>
</feature>
<dbReference type="GO" id="GO:0005769">
    <property type="term" value="C:early endosome"/>
    <property type="evidence" value="ECO:0007669"/>
    <property type="project" value="UniProtKB-SubCell"/>
</dbReference>
<comment type="subcellular location">
    <subcellularLocation>
        <location evidence="8">Cell membrane</location>
        <topology evidence="8">Multi-pass membrane protein</topology>
    </subcellularLocation>
    <subcellularLocation>
        <location evidence="8">Early endosome</location>
    </subcellularLocation>
    <subcellularLocation>
        <location evidence="1">Membrane</location>
        <topology evidence="1">Multi-pass membrane protein</topology>
    </subcellularLocation>
</comment>
<evidence type="ECO:0000256" key="2">
    <source>
        <dbReference type="ARBA" id="ARBA00007001"/>
    </source>
</evidence>
<dbReference type="InterPro" id="IPR008521">
    <property type="entry name" value="Mg_trans_NIPA"/>
</dbReference>
<keyword evidence="4 8" id="KW-0967">Endosome</keyword>
<protein>
    <recommendedName>
        <fullName evidence="8">Probable magnesium transporter</fullName>
    </recommendedName>
</protein>
<dbReference type="AlphaFoldDB" id="A0A1Y1IJJ5"/>
<feature type="transmembrane region" description="Helical" evidence="8">
    <location>
        <begin position="185"/>
        <end position="206"/>
    </location>
</feature>
<feature type="transmembrane region" description="Helical" evidence="8">
    <location>
        <begin position="130"/>
        <end position="151"/>
    </location>
</feature>
<feature type="compositionally biased region" description="Polar residues" evidence="9">
    <location>
        <begin position="347"/>
        <end position="369"/>
    </location>
</feature>
<evidence type="ECO:0000256" key="9">
    <source>
        <dbReference type="SAM" id="MobiDB-lite"/>
    </source>
</evidence>
<evidence type="ECO:0000256" key="10">
    <source>
        <dbReference type="SAM" id="SignalP"/>
    </source>
</evidence>
<feature type="transmembrane region" description="Helical" evidence="8">
    <location>
        <begin position="212"/>
        <end position="235"/>
    </location>
</feature>
<organism evidence="11 12">
    <name type="scientific">Klebsormidium nitens</name>
    <name type="common">Green alga</name>
    <name type="synonym">Ulothrix nitens</name>
    <dbReference type="NCBI Taxonomy" id="105231"/>
    <lineage>
        <taxon>Eukaryota</taxon>
        <taxon>Viridiplantae</taxon>
        <taxon>Streptophyta</taxon>
        <taxon>Klebsormidiophyceae</taxon>
        <taxon>Klebsormidiales</taxon>
        <taxon>Klebsormidiaceae</taxon>
        <taxon>Klebsormidium</taxon>
    </lineage>
</organism>
<gene>
    <name evidence="11" type="ORF">KFL_004600080</name>
</gene>
<keyword evidence="6 8" id="KW-0472">Membrane</keyword>
<evidence type="ECO:0000313" key="12">
    <source>
        <dbReference type="Proteomes" id="UP000054558"/>
    </source>
</evidence>
<comment type="similarity">
    <text evidence="2 8">Belongs to the NIPA (TC 2.A.7) family.</text>
</comment>